<name>A0A1A2S5B7_9MYCO</name>
<evidence type="ECO:0000313" key="2">
    <source>
        <dbReference type="Proteomes" id="UP000093861"/>
    </source>
</evidence>
<protein>
    <submittedName>
        <fullName evidence="1">Uncharacterized protein</fullName>
    </submittedName>
</protein>
<reference evidence="1 2" key="1">
    <citation type="submission" date="2016-06" db="EMBL/GenBank/DDBJ databases">
        <authorList>
            <person name="Kjaerup R.B."/>
            <person name="Dalgaard T.S."/>
            <person name="Juul-Madsen H.R."/>
        </authorList>
    </citation>
    <scope>NUCLEOTIDE SEQUENCE [LARGE SCALE GENOMIC DNA]</scope>
    <source>
        <strain evidence="1 2">E2464</strain>
    </source>
</reference>
<dbReference type="RefSeq" id="WP_064952500.1">
    <property type="nucleotide sequence ID" value="NZ_LZJS01000105.1"/>
</dbReference>
<sequence>MTANDTAHKLDSECLDKGTFMTAPTGHMLLDSEKRERMEQIREILRRHNPTLTDEQLDELVIQFWQRSGFGDG</sequence>
<accession>A0A1A2S5B7</accession>
<evidence type="ECO:0000313" key="1">
    <source>
        <dbReference type="EMBL" id="OBH58947.1"/>
    </source>
</evidence>
<dbReference type="Proteomes" id="UP000093861">
    <property type="component" value="Unassembled WGS sequence"/>
</dbReference>
<gene>
    <name evidence="1" type="ORF">A5685_04800</name>
</gene>
<proteinExistence type="predicted"/>
<dbReference type="AlphaFoldDB" id="A0A1A2S5B7"/>
<organism evidence="1 2">
    <name type="scientific">Mycobacterium colombiense</name>
    <dbReference type="NCBI Taxonomy" id="339268"/>
    <lineage>
        <taxon>Bacteria</taxon>
        <taxon>Bacillati</taxon>
        <taxon>Actinomycetota</taxon>
        <taxon>Actinomycetes</taxon>
        <taxon>Mycobacteriales</taxon>
        <taxon>Mycobacteriaceae</taxon>
        <taxon>Mycobacterium</taxon>
        <taxon>Mycobacterium avium complex (MAC)</taxon>
    </lineage>
</organism>
<dbReference type="EMBL" id="LZJS01000105">
    <property type="protein sequence ID" value="OBH58947.1"/>
    <property type="molecule type" value="Genomic_DNA"/>
</dbReference>
<comment type="caution">
    <text evidence="1">The sequence shown here is derived from an EMBL/GenBank/DDBJ whole genome shotgun (WGS) entry which is preliminary data.</text>
</comment>